<organism evidence="3 4">
    <name type="scientific">Phytophthora oleae</name>
    <dbReference type="NCBI Taxonomy" id="2107226"/>
    <lineage>
        <taxon>Eukaryota</taxon>
        <taxon>Sar</taxon>
        <taxon>Stramenopiles</taxon>
        <taxon>Oomycota</taxon>
        <taxon>Peronosporomycetes</taxon>
        <taxon>Peronosporales</taxon>
        <taxon>Peronosporaceae</taxon>
        <taxon>Phytophthora</taxon>
    </lineage>
</organism>
<dbReference type="EMBL" id="JBIMZQ010000032">
    <property type="protein sequence ID" value="KAL3662431.1"/>
    <property type="molecule type" value="Genomic_DNA"/>
</dbReference>
<evidence type="ECO:0000313" key="4">
    <source>
        <dbReference type="Proteomes" id="UP001632037"/>
    </source>
</evidence>
<dbReference type="InterPro" id="IPR011333">
    <property type="entry name" value="SKP1/BTB/POZ_sf"/>
</dbReference>
<evidence type="ECO:0000256" key="1">
    <source>
        <dbReference type="SAM" id="MobiDB-lite"/>
    </source>
</evidence>
<comment type="caution">
    <text evidence="3">The sequence shown here is derived from an EMBL/GenBank/DDBJ whole genome shotgun (WGS) entry which is preliminary data.</text>
</comment>
<accession>A0ABD3F7V3</accession>
<feature type="compositionally biased region" description="Basic and acidic residues" evidence="1">
    <location>
        <begin position="478"/>
        <end position="488"/>
    </location>
</feature>
<dbReference type="SUPFAM" id="SSF54695">
    <property type="entry name" value="POZ domain"/>
    <property type="match status" value="1"/>
</dbReference>
<reference evidence="3 4" key="1">
    <citation type="submission" date="2024-09" db="EMBL/GenBank/DDBJ databases">
        <title>Genome sequencing and assembly of Phytophthora oleae, isolate VK10A, causative agent of rot of olive drupes.</title>
        <authorList>
            <person name="Conti Taguali S."/>
            <person name="Riolo M."/>
            <person name="La Spada F."/>
            <person name="Cacciola S.O."/>
            <person name="Dionisio G."/>
        </authorList>
    </citation>
    <scope>NUCLEOTIDE SEQUENCE [LARGE SCALE GENOMIC DNA]</scope>
    <source>
        <strain evidence="3 4">VK10A</strain>
    </source>
</reference>
<feature type="region of interest" description="Disordered" evidence="1">
    <location>
        <begin position="438"/>
        <end position="488"/>
    </location>
</feature>
<feature type="domain" description="Potassium channel tetramerisation-type BTB" evidence="2">
    <location>
        <begin position="135"/>
        <end position="221"/>
    </location>
</feature>
<dbReference type="CDD" id="cd18316">
    <property type="entry name" value="BTB_POZ_KCTD-like"/>
    <property type="match status" value="1"/>
</dbReference>
<evidence type="ECO:0000259" key="2">
    <source>
        <dbReference type="Pfam" id="PF02214"/>
    </source>
</evidence>
<feature type="compositionally biased region" description="Polar residues" evidence="1">
    <location>
        <begin position="440"/>
        <end position="452"/>
    </location>
</feature>
<dbReference type="Pfam" id="PF02214">
    <property type="entry name" value="BTB_2"/>
    <property type="match status" value="1"/>
</dbReference>
<protein>
    <recommendedName>
        <fullName evidence="2">Potassium channel tetramerisation-type BTB domain-containing protein</fullName>
    </recommendedName>
</protein>
<sequence>MNRRRDGDENEDANVVTSNDDLLDEMFTERSVTSEKDDALTLWSGRTEGENVSARSRMGSADSDIPSTSTSGRSSTSSAADRLPVLARASSQGAYFDEHFRSLDPDHTVGRTRVPWHSKSVSDLRDPDSKPTRIVAFDVGGKLFRCKESLIAKYPLKRLNQIITCGCGKISCLDDAFFIDRNPQHFEMILDWYRTEKLVRQRNVDEEAFKDDAIYFDLYDELFPTTPAGEPPQSWPTTKAPPGLPVRRRSVNDVDLGRTKRVSMFANMPTPPSSIQSKKAEALTKTENEKPQDVGLPTATDDGPLRFFRRESRILTPTSIPLVFKIRTLEQLLVESVKGRGKLMVRVCDATGMQTVDVSEAVLFDSHSRFYLKGGRAQLQHNALLPGDHVYTFWMEENASGSGVQTSAPLQLDIDFKLIFTFDPIDRVTPSMEAELARATSESNDGIHSLTTEEAPHSNGKTNSFSPCLFMPPSQVKRNPELTDETSKKISLTKQLSPLLTKKNGFKRGNQQLEASSSPIRRVGAAIVRGGQVPQPRPAEGKITVYRPDKLELNPANESPTSKRSERRILGQTVDSTYHEMQPRLFR</sequence>
<evidence type="ECO:0000313" key="3">
    <source>
        <dbReference type="EMBL" id="KAL3662431.1"/>
    </source>
</evidence>
<name>A0ABD3F7V3_9STRA</name>
<feature type="compositionally biased region" description="Basic and acidic residues" evidence="1">
    <location>
        <begin position="278"/>
        <end position="292"/>
    </location>
</feature>
<proteinExistence type="predicted"/>
<feature type="region of interest" description="Disordered" evidence="1">
    <location>
        <begin position="1"/>
        <end position="83"/>
    </location>
</feature>
<dbReference type="Proteomes" id="UP001632037">
    <property type="component" value="Unassembled WGS sequence"/>
</dbReference>
<feature type="region of interest" description="Disordered" evidence="1">
    <location>
        <begin position="265"/>
        <end position="302"/>
    </location>
</feature>
<feature type="compositionally biased region" description="Low complexity" evidence="1">
    <location>
        <begin position="67"/>
        <end position="78"/>
    </location>
</feature>
<feature type="region of interest" description="Disordered" evidence="1">
    <location>
        <begin position="227"/>
        <end position="249"/>
    </location>
</feature>
<gene>
    <name evidence="3" type="ORF">V7S43_012758</name>
</gene>
<keyword evidence="4" id="KW-1185">Reference proteome</keyword>
<dbReference type="InterPro" id="IPR003131">
    <property type="entry name" value="T1-type_BTB"/>
</dbReference>
<dbReference type="Gene3D" id="3.30.710.10">
    <property type="entry name" value="Potassium Channel Kv1.1, Chain A"/>
    <property type="match status" value="1"/>
</dbReference>
<dbReference type="AlphaFoldDB" id="A0ABD3F7V3"/>